<dbReference type="PANTHER" id="PTHR13794:SF58">
    <property type="entry name" value="MITOCHONDRIAL ENOLASE SUPERFAMILY MEMBER 1"/>
    <property type="match status" value="1"/>
</dbReference>
<dbReference type="GO" id="GO:0016052">
    <property type="term" value="P:carbohydrate catabolic process"/>
    <property type="evidence" value="ECO:0007669"/>
    <property type="project" value="TreeGrafter"/>
</dbReference>
<dbReference type="SUPFAM" id="SSF54826">
    <property type="entry name" value="Enolase N-terminal domain-like"/>
    <property type="match status" value="1"/>
</dbReference>
<keyword evidence="2" id="KW-0479">Metal-binding</keyword>
<gene>
    <name evidence="5" type="ORF">SE19_02470</name>
</gene>
<dbReference type="PANTHER" id="PTHR13794">
    <property type="entry name" value="ENOLASE SUPERFAMILY, MANDELATE RACEMASE"/>
    <property type="match status" value="1"/>
</dbReference>
<keyword evidence="3" id="KW-0460">Magnesium</keyword>
<evidence type="ECO:0000256" key="1">
    <source>
        <dbReference type="ARBA" id="ARBA00001946"/>
    </source>
</evidence>
<dbReference type="SFLD" id="SFLDS00001">
    <property type="entry name" value="Enolase"/>
    <property type="match status" value="1"/>
</dbReference>
<dbReference type="InterPro" id="IPR046945">
    <property type="entry name" value="RHMD-like"/>
</dbReference>
<evidence type="ECO:0000256" key="2">
    <source>
        <dbReference type="ARBA" id="ARBA00022723"/>
    </source>
</evidence>
<dbReference type="CDD" id="cd03316">
    <property type="entry name" value="MR_like"/>
    <property type="match status" value="1"/>
</dbReference>
<feature type="domain" description="Mandelate racemase/muconate lactonizing enzyme C-terminal" evidence="4">
    <location>
        <begin position="163"/>
        <end position="260"/>
    </location>
</feature>
<dbReference type="Pfam" id="PF02746">
    <property type="entry name" value="MR_MLE_N"/>
    <property type="match status" value="1"/>
</dbReference>
<dbReference type="InterPro" id="IPR018110">
    <property type="entry name" value="Mandel_Rmase/mucon_lact_enz_CS"/>
</dbReference>
<dbReference type="Gene3D" id="3.30.390.10">
    <property type="entry name" value="Enolase-like, N-terminal domain"/>
    <property type="match status" value="1"/>
</dbReference>
<dbReference type="InterPro" id="IPR013341">
    <property type="entry name" value="Mandelate_racemase_N_dom"/>
</dbReference>
<dbReference type="SUPFAM" id="SSF51604">
    <property type="entry name" value="Enolase C-terminal domain-like"/>
    <property type="match status" value="1"/>
</dbReference>
<dbReference type="PROSITE" id="PS00909">
    <property type="entry name" value="MR_MLE_2"/>
    <property type="match status" value="1"/>
</dbReference>
<dbReference type="SFLD" id="SFLDG00179">
    <property type="entry name" value="mandelate_racemase"/>
    <property type="match status" value="1"/>
</dbReference>
<accession>A0A0P9ESZ5</accession>
<dbReference type="PATRIC" id="fig|507754.4.peg.1136"/>
<feature type="non-terminal residue" evidence="5">
    <location>
        <position position="1"/>
    </location>
</feature>
<evidence type="ECO:0000313" key="5">
    <source>
        <dbReference type="EMBL" id="KPV47099.1"/>
    </source>
</evidence>
<dbReference type="GO" id="GO:0016836">
    <property type="term" value="F:hydro-lyase activity"/>
    <property type="evidence" value="ECO:0007669"/>
    <property type="project" value="TreeGrafter"/>
</dbReference>
<dbReference type="SMART" id="SM00922">
    <property type="entry name" value="MR_MLE"/>
    <property type="match status" value="1"/>
</dbReference>
<reference evidence="5 6" key="1">
    <citation type="submission" date="2015-09" db="EMBL/GenBank/DDBJ databases">
        <title>Draft genome sequence of Acidiplasma aeolicum DSM 18409.</title>
        <authorList>
            <person name="Hemp J."/>
        </authorList>
    </citation>
    <scope>NUCLEOTIDE SEQUENCE [LARGE SCALE GENOMIC DNA]</scope>
    <source>
        <strain evidence="5 6">V</strain>
    </source>
</reference>
<protein>
    <recommendedName>
        <fullName evidence="4">Mandelate racemase/muconate lactonizing enzyme C-terminal domain-containing protein</fullName>
    </recommendedName>
</protein>
<dbReference type="InterPro" id="IPR029065">
    <property type="entry name" value="Enolase_C-like"/>
</dbReference>
<dbReference type="InterPro" id="IPR036849">
    <property type="entry name" value="Enolase-like_C_sf"/>
</dbReference>
<dbReference type="AlphaFoldDB" id="A0A0P9ESZ5"/>
<evidence type="ECO:0000256" key="3">
    <source>
        <dbReference type="ARBA" id="ARBA00022842"/>
    </source>
</evidence>
<dbReference type="GO" id="GO:0000287">
    <property type="term" value="F:magnesium ion binding"/>
    <property type="evidence" value="ECO:0007669"/>
    <property type="project" value="TreeGrafter"/>
</dbReference>
<dbReference type="InterPro" id="IPR013342">
    <property type="entry name" value="Mandelate_racemase_C"/>
</dbReference>
<proteinExistence type="predicted"/>
<dbReference type="RefSeq" id="WP_054963970.1">
    <property type="nucleotide sequence ID" value="NZ_LJCQ01000133.1"/>
</dbReference>
<dbReference type="Pfam" id="PF13378">
    <property type="entry name" value="MR_MLE_C"/>
    <property type="match status" value="1"/>
</dbReference>
<comment type="cofactor">
    <cofactor evidence="1">
        <name>Mg(2+)</name>
        <dbReference type="ChEBI" id="CHEBI:18420"/>
    </cofactor>
</comment>
<dbReference type="Proteomes" id="UP000050515">
    <property type="component" value="Unassembled WGS sequence"/>
</dbReference>
<comment type="caution">
    <text evidence="5">The sequence shown here is derived from an EMBL/GenBank/DDBJ whole genome shotgun (WGS) entry which is preliminary data.</text>
</comment>
<evidence type="ECO:0000313" key="6">
    <source>
        <dbReference type="Proteomes" id="UP000050515"/>
    </source>
</evidence>
<organism evidence="5 6">
    <name type="scientific">Acidiplasma aeolicum</name>
    <dbReference type="NCBI Taxonomy" id="507754"/>
    <lineage>
        <taxon>Archaea</taxon>
        <taxon>Methanobacteriati</taxon>
        <taxon>Thermoplasmatota</taxon>
        <taxon>Thermoplasmata</taxon>
        <taxon>Thermoplasmatales</taxon>
        <taxon>Ferroplasmaceae</taxon>
        <taxon>Acidiplasma</taxon>
    </lineage>
</organism>
<sequence>RIWIYIIIYIAIYMKIVDAKTYILDIPVDTIKDSQYTVNKINLIVLKLSTDDGIDGYGYNWNTASGMDLPYKMFNKYIKNVIIGEDPFMRLKIMDKITNVNNFGWDPRLGINGLGVYILSMVDMALWDILCKKMDMPLYKVLGAKSDIVEAYNTHGGWLSWPLDKLVENAMELKNEGYNSIKIKVGSKNTDDDYERIKAVRNAVGNKMKIMIDANTKWDLETAIMMSNKLYEFNIYWLEEPLNSLDVRSHKILREKSRIPIALGESLNNEYIFRDYIINNAVDIIQVDATKVSGITEWLKIANLAEAFGINVYPHTNIQQPLHAQLVLSVKNGRMVEHVPWLLDVWKYPLKPENGYFHLNNIKGAGTEIKETAIEKYSVKKLL</sequence>
<dbReference type="InterPro" id="IPR029017">
    <property type="entry name" value="Enolase-like_N"/>
</dbReference>
<evidence type="ECO:0000259" key="4">
    <source>
        <dbReference type="SMART" id="SM00922"/>
    </source>
</evidence>
<name>A0A0P9ESZ5_9ARCH</name>
<dbReference type="Gene3D" id="3.20.20.120">
    <property type="entry name" value="Enolase-like C-terminal domain"/>
    <property type="match status" value="1"/>
</dbReference>
<dbReference type="GO" id="GO:0009063">
    <property type="term" value="P:amino acid catabolic process"/>
    <property type="evidence" value="ECO:0007669"/>
    <property type="project" value="InterPro"/>
</dbReference>
<dbReference type="EMBL" id="LJCQ01000133">
    <property type="protein sequence ID" value="KPV47099.1"/>
    <property type="molecule type" value="Genomic_DNA"/>
</dbReference>